<comment type="caution">
    <text evidence="2">The sequence shown here is derived from an EMBL/GenBank/DDBJ whole genome shotgun (WGS) entry which is preliminary data.</text>
</comment>
<evidence type="ECO:0000313" key="2">
    <source>
        <dbReference type="EMBL" id="GEO97321.1"/>
    </source>
</evidence>
<name>A0A512II21_9MICC</name>
<reference evidence="2 3" key="1">
    <citation type="submission" date="2019-07" db="EMBL/GenBank/DDBJ databases">
        <title>Whole genome shotgun sequence of Kocuria turfanensis NBRC 107627.</title>
        <authorList>
            <person name="Hosoyama A."/>
            <person name="Uohara A."/>
            <person name="Ohji S."/>
            <person name="Ichikawa N."/>
        </authorList>
    </citation>
    <scope>NUCLEOTIDE SEQUENCE [LARGE SCALE GENOMIC DNA]</scope>
    <source>
        <strain evidence="2 3">NBRC 107627</strain>
    </source>
</reference>
<organism evidence="2 3">
    <name type="scientific">Kocuria turfanensis</name>
    <dbReference type="NCBI Taxonomy" id="388357"/>
    <lineage>
        <taxon>Bacteria</taxon>
        <taxon>Bacillati</taxon>
        <taxon>Actinomycetota</taxon>
        <taxon>Actinomycetes</taxon>
        <taxon>Micrococcales</taxon>
        <taxon>Micrococcaceae</taxon>
        <taxon>Kocuria</taxon>
    </lineage>
</organism>
<proteinExistence type="predicted"/>
<feature type="region of interest" description="Disordered" evidence="1">
    <location>
        <begin position="98"/>
        <end position="125"/>
    </location>
</feature>
<dbReference type="EMBL" id="BJZS01000118">
    <property type="protein sequence ID" value="GEO97321.1"/>
    <property type="molecule type" value="Genomic_DNA"/>
</dbReference>
<keyword evidence="3" id="KW-1185">Reference proteome</keyword>
<dbReference type="Proteomes" id="UP000321103">
    <property type="component" value="Unassembled WGS sequence"/>
</dbReference>
<protein>
    <submittedName>
        <fullName evidence="2">Uncharacterized protein</fullName>
    </submittedName>
</protein>
<dbReference type="AlphaFoldDB" id="A0A512II21"/>
<gene>
    <name evidence="2" type="ORF">KTU01_34440</name>
</gene>
<accession>A0A512II21</accession>
<evidence type="ECO:0000256" key="1">
    <source>
        <dbReference type="SAM" id="MobiDB-lite"/>
    </source>
</evidence>
<sequence length="139" mass="15287">MTTTPTLTYDLDPTTFEVLTDALEHYAAHQELLTHDRQFTPTTEDRTTLLLKVLHADELRRTIETAAAAGQVTITLDPSTYQVLTEALATYHADQMHAAAEATAEHDDPEDGDPARQAAATADRLHLQAIEATQLTPHD</sequence>
<dbReference type="STRING" id="388357.GCA_001580365_03822"/>
<dbReference type="RefSeq" id="WP_062737446.1">
    <property type="nucleotide sequence ID" value="NZ_BJZS01000118.1"/>
</dbReference>
<evidence type="ECO:0000313" key="3">
    <source>
        <dbReference type="Proteomes" id="UP000321103"/>
    </source>
</evidence>